<accession>A0A9N9LRA6</accession>
<feature type="chain" id="PRO_5040361571" evidence="1">
    <location>
        <begin position="19"/>
        <end position="62"/>
    </location>
</feature>
<name>A0A9N9LRA6_9HELO</name>
<dbReference type="EMBL" id="CAJVRM010000208">
    <property type="protein sequence ID" value="CAG8977231.1"/>
    <property type="molecule type" value="Genomic_DNA"/>
</dbReference>
<dbReference type="Proteomes" id="UP000701801">
    <property type="component" value="Unassembled WGS sequence"/>
</dbReference>
<protein>
    <submittedName>
        <fullName evidence="2">Uncharacterized protein</fullName>
    </submittedName>
</protein>
<evidence type="ECO:0000256" key="1">
    <source>
        <dbReference type="SAM" id="SignalP"/>
    </source>
</evidence>
<feature type="signal peptide" evidence="1">
    <location>
        <begin position="1"/>
        <end position="18"/>
    </location>
</feature>
<comment type="caution">
    <text evidence="2">The sequence shown here is derived from an EMBL/GenBank/DDBJ whole genome shotgun (WGS) entry which is preliminary data.</text>
</comment>
<proteinExistence type="predicted"/>
<keyword evidence="1" id="KW-0732">Signal</keyword>
<sequence>MKTFALLTTLALAALTTALPQGGGLNVPAQDPCQKSLCDSDCPPPKLCKDGKIACICGVNHP</sequence>
<reference evidence="2" key="1">
    <citation type="submission" date="2021-07" db="EMBL/GenBank/DDBJ databases">
        <authorList>
            <person name="Durling M."/>
        </authorList>
    </citation>
    <scope>NUCLEOTIDE SEQUENCE</scope>
</reference>
<evidence type="ECO:0000313" key="2">
    <source>
        <dbReference type="EMBL" id="CAG8977231.1"/>
    </source>
</evidence>
<dbReference type="AlphaFoldDB" id="A0A9N9LRA6"/>
<evidence type="ECO:0000313" key="3">
    <source>
        <dbReference type="Proteomes" id="UP000701801"/>
    </source>
</evidence>
<keyword evidence="3" id="KW-1185">Reference proteome</keyword>
<gene>
    <name evidence="2" type="ORF">HYALB_00007927</name>
</gene>
<organism evidence="2 3">
    <name type="scientific">Hymenoscyphus albidus</name>
    <dbReference type="NCBI Taxonomy" id="595503"/>
    <lineage>
        <taxon>Eukaryota</taxon>
        <taxon>Fungi</taxon>
        <taxon>Dikarya</taxon>
        <taxon>Ascomycota</taxon>
        <taxon>Pezizomycotina</taxon>
        <taxon>Leotiomycetes</taxon>
        <taxon>Helotiales</taxon>
        <taxon>Helotiaceae</taxon>
        <taxon>Hymenoscyphus</taxon>
    </lineage>
</organism>